<feature type="compositionally biased region" description="Basic and acidic residues" evidence="1">
    <location>
        <begin position="126"/>
        <end position="135"/>
    </location>
</feature>
<dbReference type="AlphaFoldDB" id="A0A7J6WX07"/>
<feature type="compositionally biased region" description="Gly residues" evidence="1">
    <location>
        <begin position="139"/>
        <end position="150"/>
    </location>
</feature>
<feature type="compositionally biased region" description="Basic and acidic residues" evidence="1">
    <location>
        <begin position="30"/>
        <end position="41"/>
    </location>
</feature>
<feature type="non-terminal residue" evidence="2">
    <location>
        <position position="1"/>
    </location>
</feature>
<feature type="compositionally biased region" description="Acidic residues" evidence="1">
    <location>
        <begin position="16"/>
        <end position="26"/>
    </location>
</feature>
<organism evidence="2 3">
    <name type="scientific">Thalictrum thalictroides</name>
    <name type="common">Rue-anemone</name>
    <name type="synonym">Anemone thalictroides</name>
    <dbReference type="NCBI Taxonomy" id="46969"/>
    <lineage>
        <taxon>Eukaryota</taxon>
        <taxon>Viridiplantae</taxon>
        <taxon>Streptophyta</taxon>
        <taxon>Embryophyta</taxon>
        <taxon>Tracheophyta</taxon>
        <taxon>Spermatophyta</taxon>
        <taxon>Magnoliopsida</taxon>
        <taxon>Ranunculales</taxon>
        <taxon>Ranunculaceae</taxon>
        <taxon>Thalictroideae</taxon>
        <taxon>Thalictrum</taxon>
    </lineage>
</organism>
<sequence length="280" mass="29299">GRREEVPINVGGSGDLIDEESSDDETLAVSKEKNSQKKKEVEKDVIATKRKRFEAYETSSECGGFYIPVIRNEEISGGDGGVVPVTEGFSAKNKFDENFDEWEKGEVESAAGNEDVGVMEVAAGGRTEKKDKEAAAGDGIPGRFGELGVGEGKTTKEAAAGDGGLGQYAKEAAAEDGQHGQYAMEAAAGDGQHGRYAKEAAAGDGQHGRYAKKAATGDGQYAKEAAAGDGQHGRYANEAAAGDGQHGRYAKEAAAGDGQHGRYAKTVVVRPVNATFFDKR</sequence>
<proteinExistence type="predicted"/>
<keyword evidence="3" id="KW-1185">Reference proteome</keyword>
<reference evidence="2 3" key="1">
    <citation type="submission" date="2020-06" db="EMBL/GenBank/DDBJ databases">
        <title>Transcriptomic and genomic resources for Thalictrum thalictroides and T. hernandezii: Facilitating candidate gene discovery in an emerging model plant lineage.</title>
        <authorList>
            <person name="Arias T."/>
            <person name="Riano-Pachon D.M."/>
            <person name="Di Stilio V.S."/>
        </authorList>
    </citation>
    <scope>NUCLEOTIDE SEQUENCE [LARGE SCALE GENOMIC DNA]</scope>
    <source>
        <strain evidence="3">cv. WT478/WT964</strain>
        <tissue evidence="2">Leaves</tissue>
    </source>
</reference>
<protein>
    <submittedName>
        <fullName evidence="2">Uncharacterized protein</fullName>
    </submittedName>
</protein>
<feature type="region of interest" description="Disordered" evidence="1">
    <location>
        <begin position="195"/>
        <end position="261"/>
    </location>
</feature>
<name>A0A7J6WX07_THATH</name>
<feature type="region of interest" description="Disordered" evidence="1">
    <location>
        <begin position="125"/>
        <end position="150"/>
    </location>
</feature>
<dbReference type="EMBL" id="JABWDY010008750">
    <property type="protein sequence ID" value="KAF5201964.1"/>
    <property type="molecule type" value="Genomic_DNA"/>
</dbReference>
<comment type="caution">
    <text evidence="2">The sequence shown here is derived from an EMBL/GenBank/DDBJ whole genome shotgun (WGS) entry which is preliminary data.</text>
</comment>
<evidence type="ECO:0000313" key="2">
    <source>
        <dbReference type="EMBL" id="KAF5201964.1"/>
    </source>
</evidence>
<dbReference type="Proteomes" id="UP000554482">
    <property type="component" value="Unassembled WGS sequence"/>
</dbReference>
<evidence type="ECO:0000313" key="3">
    <source>
        <dbReference type="Proteomes" id="UP000554482"/>
    </source>
</evidence>
<gene>
    <name evidence="2" type="ORF">FRX31_008449</name>
</gene>
<evidence type="ECO:0000256" key="1">
    <source>
        <dbReference type="SAM" id="MobiDB-lite"/>
    </source>
</evidence>
<feature type="region of interest" description="Disordered" evidence="1">
    <location>
        <begin position="1"/>
        <end position="41"/>
    </location>
</feature>
<accession>A0A7J6WX07</accession>